<evidence type="ECO:0000256" key="1">
    <source>
        <dbReference type="SAM" id="Phobius"/>
    </source>
</evidence>
<keyword evidence="1" id="KW-0812">Transmembrane</keyword>
<proteinExistence type="predicted"/>
<keyword evidence="1" id="KW-1133">Transmembrane helix</keyword>
<sequence>MFQSLFGSLLNNLYRYANENVSLKYTPGGRKYRYDSNPLSNVFAVTDVTANKAVNFDHCGVDEEGPVPDMQRDYVISVPDIITTLTHNQELSLQEARDAVFQTGNHDGIIANQVCVRSIMIGMFIFALQAVFGAMCRLVVALLVVAEGAMLEDVPQTNISICAFFFFWLPMTSIETLVHHWERILVTYLPLTQEVSSIKDWSFRVM</sequence>
<feature type="transmembrane region" description="Helical" evidence="1">
    <location>
        <begin position="158"/>
        <end position="178"/>
    </location>
</feature>
<protein>
    <submittedName>
        <fullName evidence="2">Uncharacterized protein</fullName>
    </submittedName>
</protein>
<keyword evidence="1" id="KW-0472">Membrane</keyword>
<feature type="transmembrane region" description="Helical" evidence="1">
    <location>
        <begin position="119"/>
        <end position="146"/>
    </location>
</feature>
<dbReference type="EMBL" id="CALNXJ010000036">
    <property type="protein sequence ID" value="CAH3142434.1"/>
    <property type="molecule type" value="Genomic_DNA"/>
</dbReference>
<dbReference type="Proteomes" id="UP001159428">
    <property type="component" value="Unassembled WGS sequence"/>
</dbReference>
<keyword evidence="3" id="KW-1185">Reference proteome</keyword>
<evidence type="ECO:0000313" key="3">
    <source>
        <dbReference type="Proteomes" id="UP001159428"/>
    </source>
</evidence>
<name>A0AAU9XAY1_9CNID</name>
<organism evidence="2 3">
    <name type="scientific">Pocillopora meandrina</name>
    <dbReference type="NCBI Taxonomy" id="46732"/>
    <lineage>
        <taxon>Eukaryota</taxon>
        <taxon>Metazoa</taxon>
        <taxon>Cnidaria</taxon>
        <taxon>Anthozoa</taxon>
        <taxon>Hexacorallia</taxon>
        <taxon>Scleractinia</taxon>
        <taxon>Astrocoeniina</taxon>
        <taxon>Pocilloporidae</taxon>
        <taxon>Pocillopora</taxon>
    </lineage>
</organism>
<dbReference type="AlphaFoldDB" id="A0AAU9XAY1"/>
<evidence type="ECO:0000313" key="2">
    <source>
        <dbReference type="EMBL" id="CAH3142434.1"/>
    </source>
</evidence>
<gene>
    <name evidence="2" type="ORF">PMEA_00020201</name>
</gene>
<comment type="caution">
    <text evidence="2">The sequence shown here is derived from an EMBL/GenBank/DDBJ whole genome shotgun (WGS) entry which is preliminary data.</text>
</comment>
<accession>A0AAU9XAY1</accession>
<reference evidence="2 3" key="1">
    <citation type="submission" date="2022-05" db="EMBL/GenBank/DDBJ databases">
        <authorList>
            <consortium name="Genoscope - CEA"/>
            <person name="William W."/>
        </authorList>
    </citation>
    <scope>NUCLEOTIDE SEQUENCE [LARGE SCALE GENOMIC DNA]</scope>
</reference>